<evidence type="ECO:0000313" key="3">
    <source>
        <dbReference type="Proteomes" id="UP001596408"/>
    </source>
</evidence>
<dbReference type="RefSeq" id="WP_379694783.1">
    <property type="nucleotide sequence ID" value="NZ_JBHSXH010000011.1"/>
</dbReference>
<proteinExistence type="predicted"/>
<evidence type="ECO:0000313" key="2">
    <source>
        <dbReference type="EMBL" id="MFC6825008.1"/>
    </source>
</evidence>
<feature type="domain" description="Methanogenesis regulatory protein FilR1 middle" evidence="1">
    <location>
        <begin position="3"/>
        <end position="77"/>
    </location>
</feature>
<dbReference type="InterPro" id="IPR013561">
    <property type="entry name" value="FilR1_middle_dom"/>
</dbReference>
<keyword evidence="3" id="KW-1185">Reference proteome</keyword>
<comment type="caution">
    <text evidence="2">The sequence shown here is derived from an EMBL/GenBank/DDBJ whole genome shotgun (WGS) entry which is preliminary data.</text>
</comment>
<dbReference type="AlphaFoldDB" id="A0ABD5TWK4"/>
<dbReference type="Proteomes" id="UP001596408">
    <property type="component" value="Unassembled WGS sequence"/>
</dbReference>
<evidence type="ECO:0000259" key="1">
    <source>
        <dbReference type="Pfam" id="PF08350"/>
    </source>
</evidence>
<name>A0ABD5TWK4_9EURY</name>
<gene>
    <name evidence="2" type="ORF">ACFQEV_08390</name>
</gene>
<accession>A0ABD5TWK4</accession>
<protein>
    <recommendedName>
        <fullName evidence="1">Methanogenesis regulatory protein FilR1 middle domain-containing protein</fullName>
    </recommendedName>
</protein>
<organism evidence="2 3">
    <name type="scientific">Halopelagius fulvigenes</name>
    <dbReference type="NCBI Taxonomy" id="1198324"/>
    <lineage>
        <taxon>Archaea</taxon>
        <taxon>Methanobacteriati</taxon>
        <taxon>Methanobacteriota</taxon>
        <taxon>Stenosarchaea group</taxon>
        <taxon>Halobacteria</taxon>
        <taxon>Halobacteriales</taxon>
        <taxon>Haloferacaceae</taxon>
    </lineage>
</organism>
<dbReference type="EMBL" id="JBHSXH010000011">
    <property type="protein sequence ID" value="MFC6825008.1"/>
    <property type="molecule type" value="Genomic_DNA"/>
</dbReference>
<sequence>MTVLDNIMNSLFETYEEPVRDSLQTDYFELYRTSELVPFSVTVAETSDSTWAVLLSHSEGSIFGALRNSSPEAVEWA</sequence>
<dbReference type="Pfam" id="PF08350">
    <property type="entry name" value="FilR1_middle"/>
    <property type="match status" value="1"/>
</dbReference>
<reference evidence="2 3" key="1">
    <citation type="journal article" date="2019" name="Int. J. Syst. Evol. Microbiol.">
        <title>The Global Catalogue of Microorganisms (GCM) 10K type strain sequencing project: providing services to taxonomists for standard genome sequencing and annotation.</title>
        <authorList>
            <consortium name="The Broad Institute Genomics Platform"/>
            <consortium name="The Broad Institute Genome Sequencing Center for Infectious Disease"/>
            <person name="Wu L."/>
            <person name="Ma J."/>
        </authorList>
    </citation>
    <scope>NUCLEOTIDE SEQUENCE [LARGE SCALE GENOMIC DNA]</scope>
    <source>
        <strain evidence="2 3">YIM 94188</strain>
    </source>
</reference>